<evidence type="ECO:0000313" key="2">
    <source>
        <dbReference type="EMBL" id="MDT0477477.1"/>
    </source>
</evidence>
<dbReference type="RefSeq" id="WP_311637663.1">
    <property type="nucleotide sequence ID" value="NZ_JAVRFF010000063.1"/>
</dbReference>
<gene>
    <name evidence="2" type="ORF">RM863_35680</name>
</gene>
<reference evidence="2" key="1">
    <citation type="submission" date="2024-05" db="EMBL/GenBank/DDBJ databases">
        <title>30 novel species of actinomycetes from the DSMZ collection.</title>
        <authorList>
            <person name="Nouioui I."/>
        </authorList>
    </citation>
    <scope>NUCLEOTIDE SEQUENCE</scope>
    <source>
        <strain evidence="2">DSM 41014</strain>
    </source>
</reference>
<comment type="caution">
    <text evidence="2">The sequence shown here is derived from an EMBL/GenBank/DDBJ whole genome shotgun (WGS) entry which is preliminary data.</text>
</comment>
<dbReference type="Proteomes" id="UP001180489">
    <property type="component" value="Unassembled WGS sequence"/>
</dbReference>
<dbReference type="EMBL" id="JAVRFF010000063">
    <property type="protein sequence ID" value="MDT0477477.1"/>
    <property type="molecule type" value="Genomic_DNA"/>
</dbReference>
<organism evidence="2 3">
    <name type="scientific">Streptomyces hintoniae</name>
    <dbReference type="NCBI Taxonomy" id="3075521"/>
    <lineage>
        <taxon>Bacteria</taxon>
        <taxon>Bacillati</taxon>
        <taxon>Actinomycetota</taxon>
        <taxon>Actinomycetes</taxon>
        <taxon>Kitasatosporales</taxon>
        <taxon>Streptomycetaceae</taxon>
        <taxon>Streptomyces</taxon>
    </lineage>
</organism>
<name>A0ABU2UXG2_9ACTN</name>
<sequence>MGIRMLNRRPVSPRGRVGAGGVASGRAAPVVATAASTARIPLGLAAGLRGRLATVRSGLAGPDAWYLRATLLRGHLATALARLPRPARRARTLTVFVARPTSTASRPGGSSSS</sequence>
<evidence type="ECO:0000256" key="1">
    <source>
        <dbReference type="SAM" id="MobiDB-lite"/>
    </source>
</evidence>
<proteinExistence type="predicted"/>
<feature type="region of interest" description="Disordered" evidence="1">
    <location>
        <begin position="1"/>
        <end position="23"/>
    </location>
</feature>
<accession>A0ABU2UXG2</accession>
<protein>
    <submittedName>
        <fullName evidence="2">Uncharacterized protein</fullName>
    </submittedName>
</protein>
<keyword evidence="3" id="KW-1185">Reference proteome</keyword>
<evidence type="ECO:0000313" key="3">
    <source>
        <dbReference type="Proteomes" id="UP001180489"/>
    </source>
</evidence>